<evidence type="ECO:0000313" key="2">
    <source>
        <dbReference type="EMBL" id="MTG97516.1"/>
    </source>
</evidence>
<name>A0A6I3LIV1_9FLAO</name>
<reference evidence="2 3" key="1">
    <citation type="submission" date="2019-11" db="EMBL/GenBank/DDBJ databases">
        <title>Genome of Strain BIT-d1.</title>
        <authorList>
            <person name="Yang Y."/>
        </authorList>
    </citation>
    <scope>NUCLEOTIDE SEQUENCE [LARGE SCALE GENOMIC DNA]</scope>
    <source>
        <strain evidence="2 3">BIT-d1</strain>
    </source>
</reference>
<dbReference type="Pfam" id="PF09346">
    <property type="entry name" value="SMI1_KNR4"/>
    <property type="match status" value="1"/>
</dbReference>
<dbReference type="AlphaFoldDB" id="A0A6I3LIV1"/>
<dbReference type="SUPFAM" id="SSF160631">
    <property type="entry name" value="SMI1/KNR4-like"/>
    <property type="match status" value="1"/>
</dbReference>
<keyword evidence="3" id="KW-1185">Reference proteome</keyword>
<dbReference type="OrthoDB" id="7066145at2"/>
<dbReference type="RefSeq" id="WP_155091560.1">
    <property type="nucleotide sequence ID" value="NZ_CP102754.1"/>
</dbReference>
<dbReference type="Gene3D" id="3.40.1580.10">
    <property type="entry name" value="SMI1/KNR4-like"/>
    <property type="match status" value="1"/>
</dbReference>
<dbReference type="InterPro" id="IPR037883">
    <property type="entry name" value="Knr4/Smi1-like_sf"/>
</dbReference>
<protein>
    <submittedName>
        <fullName evidence="2">SMI1/KNR4 family protein</fullName>
    </submittedName>
</protein>
<feature type="domain" description="Knr4/Smi1-like" evidence="1">
    <location>
        <begin position="22"/>
        <end position="137"/>
    </location>
</feature>
<organism evidence="2 3">
    <name type="scientific">Myroides albus</name>
    <dbReference type="NCBI Taxonomy" id="2562892"/>
    <lineage>
        <taxon>Bacteria</taxon>
        <taxon>Pseudomonadati</taxon>
        <taxon>Bacteroidota</taxon>
        <taxon>Flavobacteriia</taxon>
        <taxon>Flavobacteriales</taxon>
        <taxon>Flavobacteriaceae</taxon>
        <taxon>Myroides</taxon>
    </lineage>
</organism>
<evidence type="ECO:0000313" key="3">
    <source>
        <dbReference type="Proteomes" id="UP000438760"/>
    </source>
</evidence>
<comment type="caution">
    <text evidence="2">The sequence shown here is derived from an EMBL/GenBank/DDBJ whole genome shotgun (WGS) entry which is preliminary data.</text>
</comment>
<dbReference type="InterPro" id="IPR018958">
    <property type="entry name" value="Knr4/Smi1-like_dom"/>
</dbReference>
<sequence>MYNYNIIPNYKTHTTKLVLPEESELSTCESKLNIQLPECYTQFISQYGRGILGGTYIRIYMPSFVANNQEEWIERITEYYFWDDGKNVLTKEEVLNSICLGDTLDGDEIIYYNKQYFVLPRNEDLIYPLGNTLTEAIEWLCSSNILTEAFTERDFEPINEDI</sequence>
<gene>
    <name evidence="2" type="ORF">GJV76_05105</name>
</gene>
<proteinExistence type="predicted"/>
<evidence type="ECO:0000259" key="1">
    <source>
        <dbReference type="Pfam" id="PF09346"/>
    </source>
</evidence>
<accession>A0A6I3LIV1</accession>
<dbReference type="EMBL" id="WMJX01000007">
    <property type="protein sequence ID" value="MTG97516.1"/>
    <property type="molecule type" value="Genomic_DNA"/>
</dbReference>
<dbReference type="Proteomes" id="UP000438760">
    <property type="component" value="Unassembled WGS sequence"/>
</dbReference>